<evidence type="ECO:0000256" key="3">
    <source>
        <dbReference type="ARBA" id="ARBA00022679"/>
    </source>
</evidence>
<dbReference type="AlphaFoldDB" id="A0A1F5FZ33"/>
<evidence type="ECO:0000256" key="5">
    <source>
        <dbReference type="ARBA" id="ARBA00023204"/>
    </source>
</evidence>
<keyword evidence="2" id="KW-0489">Methyltransferase</keyword>
<feature type="domain" description="Methylated-DNA-[protein]-cysteine S-methyltransferase DNA binding" evidence="7">
    <location>
        <begin position="5"/>
        <end position="81"/>
    </location>
</feature>
<evidence type="ECO:0000256" key="6">
    <source>
        <dbReference type="ARBA" id="ARBA00049348"/>
    </source>
</evidence>
<dbReference type="PANTHER" id="PTHR42942:SF1">
    <property type="entry name" value="ALKYLTRANSFERASE-LIKE PROTEIN 1"/>
    <property type="match status" value="1"/>
</dbReference>
<dbReference type="Gene3D" id="1.10.10.10">
    <property type="entry name" value="Winged helix-like DNA-binding domain superfamily/Winged helix DNA-binding domain"/>
    <property type="match status" value="1"/>
</dbReference>
<evidence type="ECO:0000259" key="7">
    <source>
        <dbReference type="Pfam" id="PF01035"/>
    </source>
</evidence>
<dbReference type="InterPro" id="IPR036217">
    <property type="entry name" value="MethylDNA_cys_MeTrfase_DNAb"/>
</dbReference>
<dbReference type="InterPro" id="IPR014048">
    <property type="entry name" value="MethylDNA_cys_MeTrfase_DNA-bd"/>
</dbReference>
<dbReference type="InterPro" id="IPR036388">
    <property type="entry name" value="WH-like_DNA-bd_sf"/>
</dbReference>
<organism evidence="8 9">
    <name type="scientific">Candidatus Curtissbacteria bacterium RBG_13_40_7</name>
    <dbReference type="NCBI Taxonomy" id="1797706"/>
    <lineage>
        <taxon>Bacteria</taxon>
        <taxon>Candidatus Curtissiibacteriota</taxon>
    </lineage>
</organism>
<evidence type="ECO:0000256" key="1">
    <source>
        <dbReference type="ARBA" id="ARBA00001286"/>
    </source>
</evidence>
<dbReference type="SUPFAM" id="SSF46767">
    <property type="entry name" value="Methylated DNA-protein cysteine methyltransferase, C-terminal domain"/>
    <property type="match status" value="1"/>
</dbReference>
<reference evidence="8 9" key="1">
    <citation type="journal article" date="2016" name="Nat. Commun.">
        <title>Thousands of microbial genomes shed light on interconnected biogeochemical processes in an aquifer system.</title>
        <authorList>
            <person name="Anantharaman K."/>
            <person name="Brown C.T."/>
            <person name="Hug L.A."/>
            <person name="Sharon I."/>
            <person name="Castelle C.J."/>
            <person name="Probst A.J."/>
            <person name="Thomas B.C."/>
            <person name="Singh A."/>
            <person name="Wilkins M.J."/>
            <person name="Karaoz U."/>
            <person name="Brodie E.L."/>
            <person name="Williams K.H."/>
            <person name="Hubbard S.S."/>
            <person name="Banfield J.F."/>
        </authorList>
    </citation>
    <scope>NUCLEOTIDE SEQUENCE [LARGE SCALE GENOMIC DNA]</scope>
</reference>
<accession>A0A1F5FZ33</accession>
<dbReference type="EMBL" id="MFAU01000009">
    <property type="protein sequence ID" value="OGD84876.1"/>
    <property type="molecule type" value="Genomic_DNA"/>
</dbReference>
<proteinExistence type="predicted"/>
<dbReference type="PANTHER" id="PTHR42942">
    <property type="entry name" value="6-O-METHYLGUANINE DNA METHYLTRANSFERASE"/>
    <property type="match status" value="1"/>
</dbReference>
<evidence type="ECO:0000313" key="8">
    <source>
        <dbReference type="EMBL" id="OGD84876.1"/>
    </source>
</evidence>
<keyword evidence="5" id="KW-0234">DNA repair</keyword>
<dbReference type="InterPro" id="IPR052520">
    <property type="entry name" value="ATL_DNA_repair"/>
</dbReference>
<comment type="catalytic activity">
    <reaction evidence="6">
        <text>a 6-O-methyl-2'-deoxyguanosine in DNA + L-cysteinyl-[protein] = S-methyl-L-cysteinyl-[protein] + a 2'-deoxyguanosine in DNA</text>
        <dbReference type="Rhea" id="RHEA:24000"/>
        <dbReference type="Rhea" id="RHEA-COMP:10131"/>
        <dbReference type="Rhea" id="RHEA-COMP:10132"/>
        <dbReference type="Rhea" id="RHEA-COMP:11367"/>
        <dbReference type="Rhea" id="RHEA-COMP:11368"/>
        <dbReference type="ChEBI" id="CHEBI:29950"/>
        <dbReference type="ChEBI" id="CHEBI:82612"/>
        <dbReference type="ChEBI" id="CHEBI:85445"/>
        <dbReference type="ChEBI" id="CHEBI:85448"/>
        <dbReference type="EC" id="2.1.1.63"/>
    </reaction>
</comment>
<dbReference type="GO" id="GO:0032259">
    <property type="term" value="P:methylation"/>
    <property type="evidence" value="ECO:0007669"/>
    <property type="project" value="UniProtKB-KW"/>
</dbReference>
<comment type="caution">
    <text evidence="8">The sequence shown here is derived from an EMBL/GenBank/DDBJ whole genome shotgun (WGS) entry which is preliminary data.</text>
</comment>
<keyword evidence="3" id="KW-0808">Transferase</keyword>
<dbReference type="GO" id="GO:0006281">
    <property type="term" value="P:DNA repair"/>
    <property type="evidence" value="ECO:0007669"/>
    <property type="project" value="UniProtKB-KW"/>
</dbReference>
<dbReference type="GO" id="GO:0003908">
    <property type="term" value="F:methylated-DNA-[protein]-cysteine S-methyltransferase activity"/>
    <property type="evidence" value="ECO:0007669"/>
    <property type="project" value="UniProtKB-EC"/>
</dbReference>
<dbReference type="CDD" id="cd06445">
    <property type="entry name" value="ATase"/>
    <property type="match status" value="1"/>
</dbReference>
<name>A0A1F5FZ33_9BACT</name>
<evidence type="ECO:0000313" key="9">
    <source>
        <dbReference type="Proteomes" id="UP000179252"/>
    </source>
</evidence>
<dbReference type="InterPro" id="IPR001497">
    <property type="entry name" value="MethylDNA_cys_MeTrfase_AS"/>
</dbReference>
<evidence type="ECO:0000256" key="2">
    <source>
        <dbReference type="ARBA" id="ARBA00022603"/>
    </source>
</evidence>
<comment type="catalytic activity">
    <reaction evidence="1">
        <text>a 4-O-methyl-thymidine in DNA + L-cysteinyl-[protein] = a thymidine in DNA + S-methyl-L-cysteinyl-[protein]</text>
        <dbReference type="Rhea" id="RHEA:53428"/>
        <dbReference type="Rhea" id="RHEA-COMP:10131"/>
        <dbReference type="Rhea" id="RHEA-COMP:10132"/>
        <dbReference type="Rhea" id="RHEA-COMP:13555"/>
        <dbReference type="Rhea" id="RHEA-COMP:13556"/>
        <dbReference type="ChEBI" id="CHEBI:29950"/>
        <dbReference type="ChEBI" id="CHEBI:82612"/>
        <dbReference type="ChEBI" id="CHEBI:137386"/>
        <dbReference type="ChEBI" id="CHEBI:137387"/>
        <dbReference type="EC" id="2.1.1.63"/>
    </reaction>
</comment>
<evidence type="ECO:0000256" key="4">
    <source>
        <dbReference type="ARBA" id="ARBA00022763"/>
    </source>
</evidence>
<dbReference type="PROSITE" id="PS00374">
    <property type="entry name" value="MGMT"/>
    <property type="match status" value="1"/>
</dbReference>
<gene>
    <name evidence="8" type="ORF">A2165_03440</name>
</gene>
<protein>
    <recommendedName>
        <fullName evidence="7">Methylated-DNA-[protein]-cysteine S-methyltransferase DNA binding domain-containing protein</fullName>
    </recommendedName>
</protein>
<dbReference type="Pfam" id="PF01035">
    <property type="entry name" value="DNA_binding_1"/>
    <property type="match status" value="1"/>
</dbReference>
<dbReference type="Proteomes" id="UP000179252">
    <property type="component" value="Unassembled WGS sequence"/>
</dbReference>
<sequence>MILRDETYDLVRKIPRGKVVTYGQLANKLKIDPRMVGWVLHANHTREVPCHRVVNRNGRIAPNFGLGGWQEQKKRLELENVEFSDMMHVNLDKFRWQF</sequence>
<keyword evidence="4" id="KW-0227">DNA damage</keyword>